<dbReference type="Pfam" id="PF01473">
    <property type="entry name" value="Choline_bind_1"/>
    <property type="match status" value="1"/>
</dbReference>
<evidence type="ECO:0000256" key="1">
    <source>
        <dbReference type="ARBA" id="ARBA00022737"/>
    </source>
</evidence>
<evidence type="ECO:0000313" key="4">
    <source>
        <dbReference type="EMBL" id="MBC8560919.1"/>
    </source>
</evidence>
<gene>
    <name evidence="3" type="ORF">H8710_06520</name>
    <name evidence="4" type="ORF">H8710_12665</name>
</gene>
<proteinExistence type="predicted"/>
<feature type="repeat" description="Cell wall-binding" evidence="2">
    <location>
        <begin position="6"/>
        <end position="25"/>
    </location>
</feature>
<evidence type="ECO:0000256" key="2">
    <source>
        <dbReference type="PROSITE-ProRule" id="PRU00591"/>
    </source>
</evidence>
<feature type="non-terminal residue" evidence="3">
    <location>
        <position position="1"/>
    </location>
</feature>
<dbReference type="AlphaFoldDB" id="A0A926E538"/>
<dbReference type="EMBL" id="JACRSV010000001">
    <property type="protein sequence ID" value="MBC8559728.1"/>
    <property type="molecule type" value="Genomic_DNA"/>
</dbReference>
<evidence type="ECO:0000313" key="3">
    <source>
        <dbReference type="EMBL" id="MBC8559728.1"/>
    </source>
</evidence>
<dbReference type="PROSITE" id="PS51170">
    <property type="entry name" value="CW"/>
    <property type="match status" value="1"/>
</dbReference>
<dbReference type="Proteomes" id="UP000610760">
    <property type="component" value="Unassembled WGS sequence"/>
</dbReference>
<dbReference type="Gene3D" id="2.10.270.10">
    <property type="entry name" value="Cholin Binding"/>
    <property type="match status" value="1"/>
</dbReference>
<dbReference type="Pfam" id="PF19085">
    <property type="entry name" value="Choline_bind_2"/>
    <property type="match status" value="1"/>
</dbReference>
<dbReference type="EMBL" id="JACRSV010000005">
    <property type="protein sequence ID" value="MBC8560919.1"/>
    <property type="molecule type" value="Genomic_DNA"/>
</dbReference>
<protein>
    <submittedName>
        <fullName evidence="3">N-acetylmuramoyl-L-alanine amidase family protein</fullName>
    </submittedName>
</protein>
<keyword evidence="1" id="KW-0677">Repeat</keyword>
<organism evidence="3 5">
    <name type="scientific">Fumia xinanensis</name>
    <dbReference type="NCBI Taxonomy" id="2763659"/>
    <lineage>
        <taxon>Bacteria</taxon>
        <taxon>Bacillati</taxon>
        <taxon>Bacillota</taxon>
        <taxon>Clostridia</taxon>
        <taxon>Eubacteriales</taxon>
        <taxon>Oscillospiraceae</taxon>
        <taxon>Fumia</taxon>
    </lineage>
</organism>
<sequence>GNGAMMTGWLQQGNTWYYLKDSGAMATGWNWVNAKCYYFSASGKMAANTTVGGYKVDASGAWVK</sequence>
<dbReference type="InterPro" id="IPR018337">
    <property type="entry name" value="Cell_wall/Cho-bd_repeat"/>
</dbReference>
<comment type="caution">
    <text evidence="3">The sequence shown here is derived from an EMBL/GenBank/DDBJ whole genome shotgun (WGS) entry which is preliminary data.</text>
</comment>
<evidence type="ECO:0000313" key="5">
    <source>
        <dbReference type="Proteomes" id="UP000610760"/>
    </source>
</evidence>
<name>A0A926E538_9FIRM</name>
<accession>A0A926E538</accession>
<dbReference type="SUPFAM" id="SSF69360">
    <property type="entry name" value="Cell wall binding repeat"/>
    <property type="match status" value="1"/>
</dbReference>
<keyword evidence="5" id="KW-1185">Reference proteome</keyword>
<reference evidence="3" key="1">
    <citation type="submission" date="2020-08" db="EMBL/GenBank/DDBJ databases">
        <title>Genome public.</title>
        <authorList>
            <person name="Liu C."/>
            <person name="Sun Q."/>
        </authorList>
    </citation>
    <scope>NUCLEOTIDE SEQUENCE</scope>
    <source>
        <strain evidence="3">NSJ-33</strain>
    </source>
</reference>